<evidence type="ECO:0000313" key="1">
    <source>
        <dbReference type="EMBL" id="KAF9060160.1"/>
    </source>
</evidence>
<dbReference type="AlphaFoldDB" id="A0A9P5PDL9"/>
<feature type="non-terminal residue" evidence="1">
    <location>
        <position position="1"/>
    </location>
</feature>
<reference evidence="1" key="1">
    <citation type="submission" date="2020-11" db="EMBL/GenBank/DDBJ databases">
        <authorList>
            <consortium name="DOE Joint Genome Institute"/>
            <person name="Ahrendt S."/>
            <person name="Riley R."/>
            <person name="Andreopoulos W."/>
            <person name="Labutti K."/>
            <person name="Pangilinan J."/>
            <person name="Ruiz-Duenas F.J."/>
            <person name="Barrasa J.M."/>
            <person name="Sanchez-Garcia M."/>
            <person name="Camarero S."/>
            <person name="Miyauchi S."/>
            <person name="Serrano A."/>
            <person name="Linde D."/>
            <person name="Babiker R."/>
            <person name="Drula E."/>
            <person name="Ayuso-Fernandez I."/>
            <person name="Pacheco R."/>
            <person name="Padilla G."/>
            <person name="Ferreira P."/>
            <person name="Barriuso J."/>
            <person name="Kellner H."/>
            <person name="Castanera R."/>
            <person name="Alfaro M."/>
            <person name="Ramirez L."/>
            <person name="Pisabarro A.G."/>
            <person name="Kuo A."/>
            <person name="Tritt A."/>
            <person name="Lipzen A."/>
            <person name="He G."/>
            <person name="Yan M."/>
            <person name="Ng V."/>
            <person name="Cullen D."/>
            <person name="Martin F."/>
            <person name="Rosso M.-N."/>
            <person name="Henrissat B."/>
            <person name="Hibbett D."/>
            <person name="Martinez A.T."/>
            <person name="Grigoriev I.V."/>
        </authorList>
    </citation>
    <scope>NUCLEOTIDE SEQUENCE</scope>
    <source>
        <strain evidence="1">AH 40177</strain>
    </source>
</reference>
<organism evidence="1 2">
    <name type="scientific">Rhodocollybia butyracea</name>
    <dbReference type="NCBI Taxonomy" id="206335"/>
    <lineage>
        <taxon>Eukaryota</taxon>
        <taxon>Fungi</taxon>
        <taxon>Dikarya</taxon>
        <taxon>Basidiomycota</taxon>
        <taxon>Agaricomycotina</taxon>
        <taxon>Agaricomycetes</taxon>
        <taxon>Agaricomycetidae</taxon>
        <taxon>Agaricales</taxon>
        <taxon>Marasmiineae</taxon>
        <taxon>Omphalotaceae</taxon>
        <taxon>Rhodocollybia</taxon>
    </lineage>
</organism>
<dbReference type="Proteomes" id="UP000772434">
    <property type="component" value="Unassembled WGS sequence"/>
</dbReference>
<evidence type="ECO:0000313" key="2">
    <source>
        <dbReference type="Proteomes" id="UP000772434"/>
    </source>
</evidence>
<name>A0A9P5PDL9_9AGAR</name>
<keyword evidence="2" id="KW-1185">Reference proteome</keyword>
<protein>
    <submittedName>
        <fullName evidence="1">Uncharacterized protein</fullName>
    </submittedName>
</protein>
<accession>A0A9P5PDL9</accession>
<dbReference type="EMBL" id="JADNRY010000257">
    <property type="protein sequence ID" value="KAF9060160.1"/>
    <property type="molecule type" value="Genomic_DNA"/>
</dbReference>
<feature type="non-terminal residue" evidence="1">
    <location>
        <position position="98"/>
    </location>
</feature>
<gene>
    <name evidence="1" type="ORF">BDP27DRAFT_1188353</name>
</gene>
<sequence>ASIELTKLISLIIISTKLKHNILKLYPSSQPFDDVPPLLPLETRKFLAMSCCMSESKVEACWTAVNEIVWKDDIALQRVLKAELMEDTFRQNRGLIYR</sequence>
<proteinExistence type="predicted"/>
<comment type="caution">
    <text evidence="1">The sequence shown here is derived from an EMBL/GenBank/DDBJ whole genome shotgun (WGS) entry which is preliminary data.</text>
</comment>